<dbReference type="InterPro" id="IPR004252">
    <property type="entry name" value="Probable_transposase_24"/>
</dbReference>
<gene>
    <name evidence="2" type="ORF">PVAP13_3NG170001</name>
</gene>
<dbReference type="AlphaFoldDB" id="A0A8T0U691"/>
<sequence>MNQMLREAFYHMYDDIPMTDVGNLPNPPVSGPNLEVEEFYKLVEDSQKPLWEGLAMARGRRKQIIQSHEEYLSEEHIGQESHGQNTEASELHSSARGDQIDGDDESEDRVKRGKTKLKDIWNLPKGHRIVVRCNELDQPIGVEAGFLGKFLGMMRFMYPSRMEKWILRTIGERWRQHKSNLKSIYFDEHKSTKDNHSNVPNGVFDDQWIALVDYWTTQKALKNPHRAVLYLHTHQTKSEKDTNAHVGALKELIEQQPCLAETSQGKVAWKGDALSKILGEEKPGHVHGLGLVPNPNQVFGASASKRLKSINLTSLDEISSEDVVSLRLEMEKLGQRVRNQDANILQLQKHTQQGCLVDPVYAPKDGYCADVPNTKRKNGHADNVEDDDLQPDYEYLSHVQKKLDGVQLGKEFWMVSVSFVMVEDEPLIRPYKNYKVLRDVEGGAHVAWPSTFVRSFL</sequence>
<reference evidence="2 3" key="1">
    <citation type="submission" date="2020-05" db="EMBL/GenBank/DDBJ databases">
        <title>WGS assembly of Panicum virgatum.</title>
        <authorList>
            <person name="Lovell J.T."/>
            <person name="Jenkins J."/>
            <person name="Shu S."/>
            <person name="Juenger T.E."/>
            <person name="Schmutz J."/>
        </authorList>
    </citation>
    <scope>NUCLEOTIDE SEQUENCE [LARGE SCALE GENOMIC DNA]</scope>
    <source>
        <strain evidence="3">cv. AP13</strain>
    </source>
</reference>
<dbReference type="Pfam" id="PF03004">
    <property type="entry name" value="Transposase_24"/>
    <property type="match status" value="1"/>
</dbReference>
<organism evidence="2 3">
    <name type="scientific">Panicum virgatum</name>
    <name type="common">Blackwell switchgrass</name>
    <dbReference type="NCBI Taxonomy" id="38727"/>
    <lineage>
        <taxon>Eukaryota</taxon>
        <taxon>Viridiplantae</taxon>
        <taxon>Streptophyta</taxon>
        <taxon>Embryophyta</taxon>
        <taxon>Tracheophyta</taxon>
        <taxon>Spermatophyta</taxon>
        <taxon>Magnoliopsida</taxon>
        <taxon>Liliopsida</taxon>
        <taxon>Poales</taxon>
        <taxon>Poaceae</taxon>
        <taxon>PACMAD clade</taxon>
        <taxon>Panicoideae</taxon>
        <taxon>Panicodae</taxon>
        <taxon>Paniceae</taxon>
        <taxon>Panicinae</taxon>
        <taxon>Panicum</taxon>
        <taxon>Panicum sect. Hiantes</taxon>
    </lineage>
</organism>
<evidence type="ECO:0000313" key="3">
    <source>
        <dbReference type="Proteomes" id="UP000823388"/>
    </source>
</evidence>
<feature type="compositionally biased region" description="Basic and acidic residues" evidence="1">
    <location>
        <begin position="89"/>
        <end position="99"/>
    </location>
</feature>
<dbReference type="Proteomes" id="UP000823388">
    <property type="component" value="Chromosome 3N"/>
</dbReference>
<protein>
    <recommendedName>
        <fullName evidence="4">Transposase Tnp1/En/Spm-like domain-containing protein</fullName>
    </recommendedName>
</protein>
<evidence type="ECO:0008006" key="4">
    <source>
        <dbReference type="Google" id="ProtNLM"/>
    </source>
</evidence>
<comment type="caution">
    <text evidence="2">The sequence shown here is derived from an EMBL/GenBank/DDBJ whole genome shotgun (WGS) entry which is preliminary data.</text>
</comment>
<evidence type="ECO:0000313" key="2">
    <source>
        <dbReference type="EMBL" id="KAG2620162.1"/>
    </source>
</evidence>
<name>A0A8T0U691_PANVG</name>
<proteinExistence type="predicted"/>
<dbReference type="EMBL" id="CM029042">
    <property type="protein sequence ID" value="KAG2620162.1"/>
    <property type="molecule type" value="Genomic_DNA"/>
</dbReference>
<dbReference type="PANTHER" id="PTHR33144:SF16">
    <property type="entry name" value="OS02G0129000 PROTEIN"/>
    <property type="match status" value="1"/>
</dbReference>
<feature type="region of interest" description="Disordered" evidence="1">
    <location>
        <begin position="75"/>
        <end position="113"/>
    </location>
</feature>
<dbReference type="PANTHER" id="PTHR33144">
    <property type="entry name" value="OS10G0409366 PROTEIN-RELATED"/>
    <property type="match status" value="1"/>
</dbReference>
<keyword evidence="3" id="KW-1185">Reference proteome</keyword>
<accession>A0A8T0U691</accession>
<evidence type="ECO:0000256" key="1">
    <source>
        <dbReference type="SAM" id="MobiDB-lite"/>
    </source>
</evidence>